<gene>
    <name evidence="5" type="ORF">AMORRO_LOCUS13711</name>
</gene>
<evidence type="ECO:0000256" key="1">
    <source>
        <dbReference type="ARBA" id="ARBA00022692"/>
    </source>
</evidence>
<sequence length="370" mass="42028">LHPYHIWRYPTISNIYQSKTVWNFKSISKYHDLLYQMSDGSTTNKKSRSTSDAERRQRRAQRILGSADSRLRKITSTYSSSLTADPVSTGTSPFTSRKSSPLPSPVASEAPESPFASRRNTGNLEPLPEYLRPTTPSPNQSTTLSTTNQSDEDSIKDFIQYNRDDDYIRKTLEDFRAKNSSTNSLELPGGTSEFHNMSSPSGFPFMITPEDSAVQEILQSQQIPPFPLSTLFPFNTKLFPSSGGDQQQANLQSKMWRLIHFSAMILMVLMVFYRESPEVDIWSRFSSLKYSNPDDIINDTVHSVSLFWYFVTVELVLQSSRLFLQKDQTFQGSTLGSLAANLPSPFSDVLTVLLRYNLIWNSLWEDVCTL</sequence>
<evidence type="ECO:0000256" key="2">
    <source>
        <dbReference type="ARBA" id="ARBA00022989"/>
    </source>
</evidence>
<feature type="compositionally biased region" description="Low complexity" evidence="4">
    <location>
        <begin position="99"/>
        <end position="117"/>
    </location>
</feature>
<feature type="compositionally biased region" description="Polar residues" evidence="4">
    <location>
        <begin position="74"/>
        <end position="98"/>
    </location>
</feature>
<feature type="non-terminal residue" evidence="5">
    <location>
        <position position="370"/>
    </location>
</feature>
<accession>A0A9N9NEF8</accession>
<keyword evidence="6" id="KW-1185">Reference proteome</keyword>
<dbReference type="Proteomes" id="UP000789342">
    <property type="component" value="Unassembled WGS sequence"/>
</dbReference>
<dbReference type="GO" id="GO:0006890">
    <property type="term" value="P:retrograde vesicle-mediated transport, Golgi to endoplasmic reticulum"/>
    <property type="evidence" value="ECO:0007669"/>
    <property type="project" value="TreeGrafter"/>
</dbReference>
<organism evidence="5 6">
    <name type="scientific">Acaulospora morrowiae</name>
    <dbReference type="NCBI Taxonomy" id="94023"/>
    <lineage>
        <taxon>Eukaryota</taxon>
        <taxon>Fungi</taxon>
        <taxon>Fungi incertae sedis</taxon>
        <taxon>Mucoromycota</taxon>
        <taxon>Glomeromycotina</taxon>
        <taxon>Glomeromycetes</taxon>
        <taxon>Diversisporales</taxon>
        <taxon>Acaulosporaceae</taxon>
        <taxon>Acaulospora</taxon>
    </lineage>
</organism>
<keyword evidence="3" id="KW-0472">Membrane</keyword>
<keyword evidence="1" id="KW-0812">Transmembrane</keyword>
<evidence type="ECO:0000256" key="3">
    <source>
        <dbReference type="ARBA" id="ARBA00023136"/>
    </source>
</evidence>
<dbReference type="EMBL" id="CAJVPV010024531">
    <property type="protein sequence ID" value="CAG8726697.1"/>
    <property type="molecule type" value="Genomic_DNA"/>
</dbReference>
<keyword evidence="2" id="KW-1133">Transmembrane helix</keyword>
<evidence type="ECO:0000256" key="4">
    <source>
        <dbReference type="SAM" id="MobiDB-lite"/>
    </source>
</evidence>
<dbReference type="PANTHER" id="PTHR28263">
    <property type="entry name" value="GOLGI TO ER TRAFFIC PROTEIN 2"/>
    <property type="match status" value="1"/>
</dbReference>
<dbReference type="PANTHER" id="PTHR28263:SF1">
    <property type="entry name" value="GOLGI TO ER TRAFFIC PROTEIN 2"/>
    <property type="match status" value="1"/>
</dbReference>
<feature type="region of interest" description="Disordered" evidence="4">
    <location>
        <begin position="39"/>
        <end position="155"/>
    </location>
</feature>
<protein>
    <submittedName>
        <fullName evidence="5">17333_t:CDS:1</fullName>
    </submittedName>
</protein>
<dbReference type="OrthoDB" id="5393181at2759"/>
<feature type="compositionally biased region" description="Low complexity" evidence="4">
    <location>
        <begin position="133"/>
        <end position="149"/>
    </location>
</feature>
<evidence type="ECO:0000313" key="5">
    <source>
        <dbReference type="EMBL" id="CAG8726697.1"/>
    </source>
</evidence>
<reference evidence="5" key="1">
    <citation type="submission" date="2021-06" db="EMBL/GenBank/DDBJ databases">
        <authorList>
            <person name="Kallberg Y."/>
            <person name="Tangrot J."/>
            <person name="Rosling A."/>
        </authorList>
    </citation>
    <scope>NUCLEOTIDE SEQUENCE</scope>
    <source>
        <strain evidence="5">CL551</strain>
    </source>
</reference>
<feature type="non-terminal residue" evidence="5">
    <location>
        <position position="1"/>
    </location>
</feature>
<proteinExistence type="predicted"/>
<comment type="caution">
    <text evidence="5">The sequence shown here is derived from an EMBL/GenBank/DDBJ whole genome shotgun (WGS) entry which is preliminary data.</text>
</comment>
<evidence type="ECO:0000313" key="6">
    <source>
        <dbReference type="Proteomes" id="UP000789342"/>
    </source>
</evidence>
<dbReference type="Pfam" id="PF08690">
    <property type="entry name" value="GET2"/>
    <property type="match status" value="1"/>
</dbReference>
<name>A0A9N9NEF8_9GLOM</name>
<dbReference type="AlphaFoldDB" id="A0A9N9NEF8"/>
<dbReference type="InterPro" id="IPR028143">
    <property type="entry name" value="Get2/sif1"/>
</dbReference>